<keyword evidence="3" id="KW-1185">Reference proteome</keyword>
<feature type="region of interest" description="Disordered" evidence="1">
    <location>
        <begin position="105"/>
        <end position="130"/>
    </location>
</feature>
<dbReference type="Proteomes" id="UP001360953">
    <property type="component" value="Unassembled WGS sequence"/>
</dbReference>
<feature type="region of interest" description="Disordered" evidence="1">
    <location>
        <begin position="291"/>
        <end position="310"/>
    </location>
</feature>
<dbReference type="EMBL" id="JBBPEH010000009">
    <property type="protein sequence ID" value="KAK7534082.1"/>
    <property type="molecule type" value="Genomic_DNA"/>
</dbReference>
<comment type="caution">
    <text evidence="2">The sequence shown here is derived from an EMBL/GenBank/DDBJ whole genome shotgun (WGS) entry which is preliminary data.</text>
</comment>
<gene>
    <name evidence="2" type="ORF">J3D65DRAFT_632353</name>
</gene>
<evidence type="ECO:0000256" key="1">
    <source>
        <dbReference type="SAM" id="MobiDB-lite"/>
    </source>
</evidence>
<evidence type="ECO:0000313" key="3">
    <source>
        <dbReference type="Proteomes" id="UP001360953"/>
    </source>
</evidence>
<dbReference type="GeneID" id="92033915"/>
<organism evidence="2 3">
    <name type="scientific">Phyllosticta citribraziliensis</name>
    <dbReference type="NCBI Taxonomy" id="989973"/>
    <lineage>
        <taxon>Eukaryota</taxon>
        <taxon>Fungi</taxon>
        <taxon>Dikarya</taxon>
        <taxon>Ascomycota</taxon>
        <taxon>Pezizomycotina</taxon>
        <taxon>Dothideomycetes</taxon>
        <taxon>Dothideomycetes incertae sedis</taxon>
        <taxon>Botryosphaeriales</taxon>
        <taxon>Phyllostictaceae</taxon>
        <taxon>Phyllosticta</taxon>
    </lineage>
</organism>
<reference evidence="2 3" key="1">
    <citation type="submission" date="2024-04" db="EMBL/GenBank/DDBJ databases">
        <title>Phyllosticta paracitricarpa is synonymous to the EU quarantine fungus P. citricarpa based on phylogenomic analyses.</title>
        <authorList>
            <consortium name="Lawrence Berkeley National Laboratory"/>
            <person name="Van ingen-buijs V.A."/>
            <person name="Van westerhoven A.C."/>
            <person name="Haridas S."/>
            <person name="Skiadas P."/>
            <person name="Martin F."/>
            <person name="Groenewald J.Z."/>
            <person name="Crous P.W."/>
            <person name="Seidl M.F."/>
        </authorList>
    </citation>
    <scope>NUCLEOTIDE SEQUENCE [LARGE SCALE GENOMIC DNA]</scope>
    <source>
        <strain evidence="2 3">CPC 17464</strain>
    </source>
</reference>
<evidence type="ECO:0000313" key="2">
    <source>
        <dbReference type="EMBL" id="KAK7534082.1"/>
    </source>
</evidence>
<name>A0ABR1LFU9_9PEZI</name>
<feature type="compositionally biased region" description="Low complexity" evidence="1">
    <location>
        <begin position="111"/>
        <end position="124"/>
    </location>
</feature>
<dbReference type="RefSeq" id="XP_066653121.1">
    <property type="nucleotide sequence ID" value="XM_066801009.1"/>
</dbReference>
<sequence>MLGPSRRGSFLFLGRGPSPAHLLRRTSRRRKDQRTPRPPILMFLASYPESAFPSFGAPCETLHRGRPPKSQLLSAPCPFSCGFIRDTHQHWSAQSRRIPALVSGKLSPHFSSRPASSTSRSTAPQNDQKDHIMVSARSTAPAFRAKNKSRCSSARQLNPPVTCFQRAEEAGYGRHQKKSDLATPEFQSLLLCGFVCAPKSPPHGLTDSCLVTCGHDSGTPDQQHAPPSRVPWIVIPICHLRNVNRRKKFKQTPALVLSLLAPPVMTPVGSVKIQTSRSLVSCRSARRDEQKNLGIQSYGGDHVRPNLRHA</sequence>
<protein>
    <submittedName>
        <fullName evidence="2">Uncharacterized protein</fullName>
    </submittedName>
</protein>
<accession>A0ABR1LFU9</accession>
<proteinExistence type="predicted"/>